<dbReference type="AlphaFoldDB" id="F9UFX0"/>
<name>F9UFX0_9GAMM</name>
<sequence length="96" mass="10769">MHLQQTRAIRNTFDVDIPLHPDTRSYEDVARLVEGFLRSIDSYRRDARDLSQGDVLQALSIVTAVQKAKDEATGRYGSGLRIELHALSVEGDSTRV</sequence>
<evidence type="ECO:0000313" key="1">
    <source>
        <dbReference type="EMBL" id="EGV16994.1"/>
    </source>
</evidence>
<dbReference type="EMBL" id="AFWV01000013">
    <property type="protein sequence ID" value="EGV16994.1"/>
    <property type="molecule type" value="Genomic_DNA"/>
</dbReference>
<dbReference type="OrthoDB" id="5771484at2"/>
<reference evidence="1 2" key="1">
    <citation type="submission" date="2011-06" db="EMBL/GenBank/DDBJ databases">
        <title>The draft genome of Thiocapsa marina 5811.</title>
        <authorList>
            <consortium name="US DOE Joint Genome Institute (JGI-PGF)"/>
            <person name="Lucas S."/>
            <person name="Han J."/>
            <person name="Cheng J.-F."/>
            <person name="Goodwin L."/>
            <person name="Pitluck S."/>
            <person name="Peters L."/>
            <person name="Land M.L."/>
            <person name="Hauser L."/>
            <person name="Vogl K."/>
            <person name="Liu Z."/>
            <person name="Imhoff J."/>
            <person name="Thiel V."/>
            <person name="Frigaard N.-U."/>
            <person name="Bryant D."/>
            <person name="Woyke T.J."/>
        </authorList>
    </citation>
    <scope>NUCLEOTIDE SEQUENCE [LARGE SCALE GENOMIC DNA]</scope>
    <source>
        <strain evidence="1 2">5811</strain>
    </source>
</reference>
<protein>
    <submittedName>
        <fullName evidence="1">Uncharacterized protein</fullName>
    </submittedName>
</protein>
<proteinExistence type="predicted"/>
<keyword evidence="2" id="KW-1185">Reference proteome</keyword>
<accession>F9UFX0</accession>
<dbReference type="Proteomes" id="UP000005459">
    <property type="component" value="Unassembled WGS sequence"/>
</dbReference>
<dbReference type="RefSeq" id="WP_007194695.1">
    <property type="nucleotide sequence ID" value="NZ_AFWV01000013.1"/>
</dbReference>
<dbReference type="STRING" id="768671.ThimaDRAFT_3823"/>
<gene>
    <name evidence="1" type="ORF">ThimaDRAFT_3823</name>
</gene>
<evidence type="ECO:0000313" key="2">
    <source>
        <dbReference type="Proteomes" id="UP000005459"/>
    </source>
</evidence>
<organism evidence="1 2">
    <name type="scientific">Thiocapsa marina 5811</name>
    <dbReference type="NCBI Taxonomy" id="768671"/>
    <lineage>
        <taxon>Bacteria</taxon>
        <taxon>Pseudomonadati</taxon>
        <taxon>Pseudomonadota</taxon>
        <taxon>Gammaproteobacteria</taxon>
        <taxon>Chromatiales</taxon>
        <taxon>Chromatiaceae</taxon>
        <taxon>Thiocapsa</taxon>
    </lineage>
</organism>